<dbReference type="PANTHER" id="PTHR48249:SF3">
    <property type="entry name" value="MEDIATOR OF RNA POLYMERASE II TRANSCRIPTION SUBUNIT 13"/>
    <property type="match status" value="1"/>
</dbReference>
<evidence type="ECO:0000313" key="14">
    <source>
        <dbReference type="Proteomes" id="UP001626550"/>
    </source>
</evidence>
<feature type="domain" description="MID" evidence="12">
    <location>
        <begin position="1014"/>
        <end position="1254"/>
    </location>
</feature>
<feature type="domain" description="Mediator complex subunit Med13 C-terminal" evidence="11">
    <location>
        <begin position="1294"/>
        <end position="1521"/>
    </location>
</feature>
<evidence type="ECO:0000256" key="2">
    <source>
        <dbReference type="ARBA" id="ARBA00009354"/>
    </source>
</evidence>
<evidence type="ECO:0000256" key="6">
    <source>
        <dbReference type="ARBA" id="ARBA00023159"/>
    </source>
</evidence>
<name>A0ABD2QIS3_9PLAT</name>
<keyword evidence="5 9" id="KW-0805">Transcription regulation</keyword>
<comment type="caution">
    <text evidence="13">The sequence shown here is derived from an EMBL/GenBank/DDBJ whole genome shotgun (WGS) entry which is preliminary data.</text>
</comment>
<evidence type="ECO:0000256" key="10">
    <source>
        <dbReference type="SAM" id="MobiDB-lite"/>
    </source>
</evidence>
<dbReference type="Pfam" id="PF06333">
    <property type="entry name" value="Med13_C"/>
    <property type="match status" value="1"/>
</dbReference>
<dbReference type="Pfam" id="PF18296">
    <property type="entry name" value="MID_MedPIWI"/>
    <property type="match status" value="1"/>
</dbReference>
<feature type="compositionally biased region" description="Low complexity" evidence="10">
    <location>
        <begin position="1695"/>
        <end position="1706"/>
    </location>
</feature>
<feature type="compositionally biased region" description="Gly residues" evidence="10">
    <location>
        <begin position="1676"/>
        <end position="1694"/>
    </location>
</feature>
<dbReference type="InterPro" id="IPR041285">
    <property type="entry name" value="MID_MedPIWI"/>
</dbReference>
<evidence type="ECO:0000313" key="13">
    <source>
        <dbReference type="EMBL" id="KAL3319412.1"/>
    </source>
</evidence>
<keyword evidence="4 9" id="KW-0678">Repressor</keyword>
<evidence type="ECO:0000256" key="5">
    <source>
        <dbReference type="ARBA" id="ARBA00023015"/>
    </source>
</evidence>
<evidence type="ECO:0000256" key="8">
    <source>
        <dbReference type="ARBA" id="ARBA00023242"/>
    </source>
</evidence>
<dbReference type="Proteomes" id="UP001626550">
    <property type="component" value="Unassembled WGS sequence"/>
</dbReference>
<evidence type="ECO:0000256" key="1">
    <source>
        <dbReference type="ARBA" id="ARBA00004123"/>
    </source>
</evidence>
<evidence type="ECO:0000256" key="3">
    <source>
        <dbReference type="ARBA" id="ARBA00019618"/>
    </source>
</evidence>
<feature type="compositionally biased region" description="Polar residues" evidence="10">
    <location>
        <begin position="561"/>
        <end position="570"/>
    </location>
</feature>
<dbReference type="EMBL" id="JBJKFK010000139">
    <property type="protein sequence ID" value="KAL3319412.1"/>
    <property type="molecule type" value="Genomic_DNA"/>
</dbReference>
<organism evidence="13 14">
    <name type="scientific">Cichlidogyrus casuarinus</name>
    <dbReference type="NCBI Taxonomy" id="1844966"/>
    <lineage>
        <taxon>Eukaryota</taxon>
        <taxon>Metazoa</taxon>
        <taxon>Spiralia</taxon>
        <taxon>Lophotrochozoa</taxon>
        <taxon>Platyhelminthes</taxon>
        <taxon>Monogenea</taxon>
        <taxon>Monopisthocotylea</taxon>
        <taxon>Dactylogyridea</taxon>
        <taxon>Ancyrocephalidae</taxon>
        <taxon>Cichlidogyrus</taxon>
    </lineage>
</organism>
<keyword evidence="14" id="KW-1185">Reference proteome</keyword>
<comment type="subunit">
    <text evidence="9">Component of the Mediator complex.</text>
</comment>
<keyword evidence="6 9" id="KW-0010">Activator</keyword>
<feature type="region of interest" description="Disordered" evidence="10">
    <location>
        <begin position="561"/>
        <end position="599"/>
    </location>
</feature>
<dbReference type="GO" id="GO:0005634">
    <property type="term" value="C:nucleus"/>
    <property type="evidence" value="ECO:0007669"/>
    <property type="project" value="UniProtKB-SubCell"/>
</dbReference>
<accession>A0ABD2QIS3</accession>
<feature type="region of interest" description="Disordered" evidence="10">
    <location>
        <begin position="1662"/>
        <end position="1706"/>
    </location>
</feature>
<sequence>MERSDLMAPLLDLDAACDEEAISEILWHPSQSATSLQVSSGSLPGIPGGIISVDDPLMPTLSPQQPAPSNKDAANPACQIPAKSITPELSIKSEPQEAKNMHPKVVPKEPEQKQETKLKAEINDSKAFSLVTAQQKNNFSLGVDMMEPVSNSSSDQVCFRENVHCTWLQAQIRDTFKSTLQPMDTNSYETSLEAWDRQNYGRKMLMLPVAETEEPELKVPNDSNQLSNGVNGNNVLRNGHFGKSLASSSGSGHLGGVELSLMLPTPPSQESVVLSEASPSMLSSATGEDGVPTSISPIQLMKNNLESLAKQCPLEFTDTASVARDWNFSQPRIFCEGMAVGFRSSGQELKAIISMPKKYMENYMKNFNGKSESEVKPLTIEPQGSTRDEKASVKNAPPHFSPQLMEVSSQVRQQKTDDNNLWSKSANNSQIDVIACVHSTGIQMGNESADNVDNQAQSKPFTKLVRAILEVINRCSKANAHLLLAMHQILTQPKANSLEQEYLERLDTVNGLQLNLLLQDSIVNLFKDHNFDSCNICVCKTSVWSREVGLYLPSPSQDLAGLQSQSSHNTGTGGMVTPDPLAPTPSTDPNSGGSQRFDSFMDNIQAPTVDQCHCAFSAVVNQRYACHANLFYEDEVEVTGVNLISALAEEPELQEVIHSSPINESIVMPANLTAFPHKSPPPPGSNPQLWEAHNNSMGILLSPYTQVPLPSRNHWPAATLVEEPKDSQPMEVINLRVIAGQNLKLLFKWSRGPSLELTARLLNQWIDYENMALPHRTRESIMEFKEICALMIATISQCVVQCPINHPPPPHEFMHDSMYSPNQPNLSPRKKMMHMQQPGRNYYDHRIPTMAPRFDESNRSNGIFVHPAFVFKSALKVQENISDHVLFLDTIKPLLQEAISSTRALENSFTVDGPLTWKNFHQLAGRGTDETSKPQPVPQFRFASADHQSCLLSPFAVSQWEHLALSPLSFKKRLAYAVIAPADQLYSNKPFRRSLDDSTTCKSPPQPSLVDASFVQTRMTSFFSELSSAYDACQLGQHLPYFKPQQVNSDAAFIPVAINTPSKGNVLSAKQRKFVQQLTLCLREGDKSQAAMQELLTFMMIYLQSMVDRTSKVLLERGVWQADGKSRLSQLFPLASDPQDQNQIFKPSKTCPANGQGSLSSTYDVSLFGKDEDTYLVLYLVEPFTFLSDLTPGFSRVLVHTIIQWGVNEIMGALPSSWRPRVHIQILSLTDFLPQASEWMHRVNAIALDLYQQIDRYLQPSLVNANRTLTGFGPSADRESISAQQEMRQMRHVYSPAYTLHRNRDFNDQWKCPPSEPLDRSSVLFVCYCLSEDQQWLMASCCDDTGQMLEETVISLRTSEALIPIYARAFKTQGPSPPDSTNQSGSHVFSMRRYALSRLWDFVLHTIAGTCIPWRIVVSRVGRLGHGEMKAWNGLLSRGNLQEVNHSLENNCLMCGLVSRAQQQTACPNSSLPPSAGIGGSSMHPEATLKSHLCTHQIPSIISACLVSIEPQSTFKIYADRNGLAVHSNVHRGNRQHVYASQVGGVPGKLHSSGVNNMSMPGNSSGKQESASSVYSLPVPLQMQGLPLGLPSAPALYGPWELPSTTHILVFPTSAFAGAQSDQDIDQDAYLEFDFNADDEMIDMFPEGLDALNSVSAVPGPIRGSGTSHGTASGTRGMGLGGPGMGSGAMGDRGSGFSTTPFSSTNSGPDSNIFSFAKHHQGQLSALSTSSYVSAEQKRRYQVNFQYLS</sequence>
<evidence type="ECO:0000256" key="7">
    <source>
        <dbReference type="ARBA" id="ARBA00023163"/>
    </source>
</evidence>
<evidence type="ECO:0000259" key="11">
    <source>
        <dbReference type="Pfam" id="PF06333"/>
    </source>
</evidence>
<evidence type="ECO:0000256" key="9">
    <source>
        <dbReference type="RuleBase" id="RU364134"/>
    </source>
</evidence>
<feature type="compositionally biased region" description="Polar residues" evidence="10">
    <location>
        <begin position="584"/>
        <end position="597"/>
    </location>
</feature>
<dbReference type="InterPro" id="IPR009401">
    <property type="entry name" value="Med13_C"/>
</dbReference>
<comment type="subcellular location">
    <subcellularLocation>
        <location evidence="1 9">Nucleus</location>
    </subcellularLocation>
</comment>
<comment type="function">
    <text evidence="9">Component of the Mediator complex, a coactivator involved in regulated transcription of nearly all RNA polymerase II-dependent genes. Mediator functions as a bridge to convey information from gene-specific regulatory proteins to the basal RNA polymerase II transcription machinery. Mediator is recruited to promoters by direct interactions with regulatory proteins and serves as a scaffold for the assembly of a functional preinitiation complex with RNA polymerase II and the general transcription factors.</text>
</comment>
<protein>
    <recommendedName>
        <fullName evidence="3 9">Mediator of RNA polymerase II transcription subunit 13</fullName>
    </recommendedName>
</protein>
<proteinExistence type="inferred from homology"/>
<gene>
    <name evidence="13" type="ORF">Ciccas_001927</name>
</gene>
<dbReference type="PANTHER" id="PTHR48249">
    <property type="entry name" value="MEDIATOR OF RNA POLYMERASE II TRANSCRIPTION SUBUNIT 13"/>
    <property type="match status" value="1"/>
</dbReference>
<evidence type="ECO:0000256" key="4">
    <source>
        <dbReference type="ARBA" id="ARBA00022491"/>
    </source>
</evidence>
<evidence type="ECO:0000259" key="12">
    <source>
        <dbReference type="Pfam" id="PF18296"/>
    </source>
</evidence>
<comment type="similarity">
    <text evidence="2 9">Belongs to the Mediator complex subunit 13 family.</text>
</comment>
<dbReference type="InterPro" id="IPR051139">
    <property type="entry name" value="Mediator_complx_sub13"/>
</dbReference>
<feature type="region of interest" description="Disordered" evidence="10">
    <location>
        <begin position="381"/>
        <end position="401"/>
    </location>
</feature>
<keyword evidence="7 9" id="KW-0804">Transcription</keyword>
<keyword evidence="8 9" id="KW-0539">Nucleus</keyword>
<feature type="compositionally biased region" description="Low complexity" evidence="10">
    <location>
        <begin position="1664"/>
        <end position="1675"/>
    </location>
</feature>
<reference evidence="13 14" key="1">
    <citation type="submission" date="2024-11" db="EMBL/GenBank/DDBJ databases">
        <title>Adaptive evolution of stress response genes in parasites aligns with host niche diversity.</title>
        <authorList>
            <person name="Hahn C."/>
            <person name="Resl P."/>
        </authorList>
    </citation>
    <scope>NUCLEOTIDE SEQUENCE [LARGE SCALE GENOMIC DNA]</scope>
    <source>
        <strain evidence="13">EGGRZ-B1_66</strain>
        <tissue evidence="13">Body</tissue>
    </source>
</reference>